<accession>A0ABN7NGE4</accession>
<dbReference type="Proteomes" id="UP001153148">
    <property type="component" value="Unassembled WGS sequence"/>
</dbReference>
<proteinExistence type="predicted"/>
<organism evidence="2 3">
    <name type="scientific">Timema podura</name>
    <name type="common">Walking stick</name>
    <dbReference type="NCBI Taxonomy" id="61482"/>
    <lineage>
        <taxon>Eukaryota</taxon>
        <taxon>Metazoa</taxon>
        <taxon>Ecdysozoa</taxon>
        <taxon>Arthropoda</taxon>
        <taxon>Hexapoda</taxon>
        <taxon>Insecta</taxon>
        <taxon>Pterygota</taxon>
        <taxon>Neoptera</taxon>
        <taxon>Polyneoptera</taxon>
        <taxon>Phasmatodea</taxon>
        <taxon>Timematodea</taxon>
        <taxon>Timematoidea</taxon>
        <taxon>Timematidae</taxon>
        <taxon>Timema</taxon>
    </lineage>
</organism>
<evidence type="ECO:0000313" key="3">
    <source>
        <dbReference type="Proteomes" id="UP001153148"/>
    </source>
</evidence>
<protein>
    <recommendedName>
        <fullName evidence="4">Secreted protein</fullName>
    </recommendedName>
</protein>
<evidence type="ECO:0008006" key="4">
    <source>
        <dbReference type="Google" id="ProtNLM"/>
    </source>
</evidence>
<evidence type="ECO:0000256" key="1">
    <source>
        <dbReference type="SAM" id="SignalP"/>
    </source>
</evidence>
<gene>
    <name evidence="2" type="ORF">TPAB3V08_LOCUS556</name>
</gene>
<sequence length="146" mass="16557">MLLLLTTVIILTSSFRKSGELAVMIVQGCLSAGQTSQRRPGSPHTDVSSTHFFKEWKATLTTPDRDSSTDLPVISGHSRMYQRREWWEILCRFMWRAACVAYASGAHSTDFDVSLHRHLESPTLISSSENTCLVTPYNMYSTRFYS</sequence>
<feature type="signal peptide" evidence="1">
    <location>
        <begin position="1"/>
        <end position="16"/>
    </location>
</feature>
<comment type="caution">
    <text evidence="2">The sequence shown here is derived from an EMBL/GenBank/DDBJ whole genome shotgun (WGS) entry which is preliminary data.</text>
</comment>
<reference evidence="2" key="1">
    <citation type="submission" date="2021-03" db="EMBL/GenBank/DDBJ databases">
        <authorList>
            <person name="Tran Van P."/>
        </authorList>
    </citation>
    <scope>NUCLEOTIDE SEQUENCE</scope>
</reference>
<keyword evidence="1" id="KW-0732">Signal</keyword>
<evidence type="ECO:0000313" key="2">
    <source>
        <dbReference type="EMBL" id="CAG2053504.1"/>
    </source>
</evidence>
<feature type="chain" id="PRO_5047160272" description="Secreted protein" evidence="1">
    <location>
        <begin position="17"/>
        <end position="146"/>
    </location>
</feature>
<name>A0ABN7NGE4_TIMPD</name>
<dbReference type="EMBL" id="CAJPIN010000437">
    <property type="protein sequence ID" value="CAG2053504.1"/>
    <property type="molecule type" value="Genomic_DNA"/>
</dbReference>
<keyword evidence="3" id="KW-1185">Reference proteome</keyword>